<dbReference type="EMBL" id="JAZDUA010000197">
    <property type="protein sequence ID" value="KAK7864688.1"/>
    <property type="molecule type" value="Genomic_DNA"/>
</dbReference>
<dbReference type="Proteomes" id="UP001378592">
    <property type="component" value="Unassembled WGS sequence"/>
</dbReference>
<dbReference type="GO" id="GO:0001836">
    <property type="term" value="P:release of cytochrome c from mitochondria"/>
    <property type="evidence" value="ECO:0007669"/>
    <property type="project" value="TreeGrafter"/>
</dbReference>
<dbReference type="GO" id="GO:0097192">
    <property type="term" value="P:extrinsic apoptotic signaling pathway in absence of ligand"/>
    <property type="evidence" value="ECO:0007669"/>
    <property type="project" value="TreeGrafter"/>
</dbReference>
<keyword evidence="5" id="KW-1185">Reference proteome</keyword>
<evidence type="ECO:0000313" key="5">
    <source>
        <dbReference type="Proteomes" id="UP001378592"/>
    </source>
</evidence>
<protein>
    <recommendedName>
        <fullName evidence="3">Bcl-2 Bcl-2 homology region 1-3 domain-containing protein</fullName>
    </recommendedName>
</protein>
<dbReference type="InterPro" id="IPR036834">
    <property type="entry name" value="Bcl-2-like_sf"/>
</dbReference>
<sequence length="278" mass="31511">MDEDSGIINDTDEFTDESSGTFNYNVTRGYCVGEDSLHRRLFSRRRSMGDILSPVPRFHRRSSLQTPSRIHEIIQHSRSNSETCIRNSGTPGIGSELFVAFLQEEINRSNLQVPESLQNIPSEDSIPCGSEVVPEFLSLGTHLRLMADEFASSDHRRRVRQHAEIVPLGNLDAESFTDLLFGMFQQGGVTSERVLVLFIFCADLAMRALREHLMSCFNDVMNWSQIYIESWLTPWVQRHGGWAVVLERSVHEAYKAAVIGACMMSILALWTYIRTAGH</sequence>
<dbReference type="PANTHER" id="PTHR11256:SF21">
    <property type="entry name" value="BCL-2 BCL-2 HOMOLOGY REGION 1-3 DOMAIN-CONTAINING PROTEIN"/>
    <property type="match status" value="1"/>
</dbReference>
<comment type="caution">
    <text evidence="4">The sequence shown here is derived from an EMBL/GenBank/DDBJ whole genome shotgun (WGS) entry which is preliminary data.</text>
</comment>
<dbReference type="InterPro" id="IPR002475">
    <property type="entry name" value="Bcl2-like"/>
</dbReference>
<dbReference type="InterPro" id="IPR026298">
    <property type="entry name" value="Bcl-2_fam"/>
</dbReference>
<dbReference type="Pfam" id="PF00452">
    <property type="entry name" value="Bcl-2"/>
    <property type="match status" value="1"/>
</dbReference>
<feature type="domain" description="Bcl-2 Bcl-2 homology region 1-3" evidence="3">
    <location>
        <begin position="143"/>
        <end position="242"/>
    </location>
</feature>
<dbReference type="GO" id="GO:0008630">
    <property type="term" value="P:intrinsic apoptotic signaling pathway in response to DNA damage"/>
    <property type="evidence" value="ECO:0007669"/>
    <property type="project" value="TreeGrafter"/>
</dbReference>
<dbReference type="Gene3D" id="1.10.437.10">
    <property type="entry name" value="Blc2-like"/>
    <property type="match status" value="1"/>
</dbReference>
<evidence type="ECO:0000259" key="3">
    <source>
        <dbReference type="Pfam" id="PF00452"/>
    </source>
</evidence>
<accession>A0AAN9Z1N7</accession>
<keyword evidence="2" id="KW-0053">Apoptosis</keyword>
<dbReference type="GO" id="GO:0042981">
    <property type="term" value="P:regulation of apoptotic process"/>
    <property type="evidence" value="ECO:0007669"/>
    <property type="project" value="InterPro"/>
</dbReference>
<proteinExistence type="inferred from homology"/>
<evidence type="ECO:0000313" key="4">
    <source>
        <dbReference type="EMBL" id="KAK7864688.1"/>
    </source>
</evidence>
<dbReference type="GO" id="GO:0051400">
    <property type="term" value="F:BH domain binding"/>
    <property type="evidence" value="ECO:0007669"/>
    <property type="project" value="TreeGrafter"/>
</dbReference>
<dbReference type="InterPro" id="IPR046371">
    <property type="entry name" value="Bcl-2_BH1-3"/>
</dbReference>
<dbReference type="GO" id="GO:0005741">
    <property type="term" value="C:mitochondrial outer membrane"/>
    <property type="evidence" value="ECO:0007669"/>
    <property type="project" value="TreeGrafter"/>
</dbReference>
<dbReference type="PROSITE" id="PS50062">
    <property type="entry name" value="BCL2_FAMILY"/>
    <property type="match status" value="1"/>
</dbReference>
<dbReference type="SUPFAM" id="SSF56854">
    <property type="entry name" value="Bcl-2 inhibitors of programmed cell death"/>
    <property type="match status" value="1"/>
</dbReference>
<name>A0AAN9Z1N7_9ORTH</name>
<evidence type="ECO:0000256" key="2">
    <source>
        <dbReference type="ARBA" id="ARBA00022703"/>
    </source>
</evidence>
<evidence type="ECO:0000256" key="1">
    <source>
        <dbReference type="ARBA" id="ARBA00009458"/>
    </source>
</evidence>
<dbReference type="PANTHER" id="PTHR11256">
    <property type="entry name" value="BCL-2 RELATED"/>
    <property type="match status" value="1"/>
</dbReference>
<comment type="similarity">
    <text evidence="1">Belongs to the Bcl-2 family.</text>
</comment>
<gene>
    <name evidence="4" type="ORF">R5R35_010950</name>
</gene>
<reference evidence="4 5" key="1">
    <citation type="submission" date="2024-03" db="EMBL/GenBank/DDBJ databases">
        <title>The genome assembly and annotation of the cricket Gryllus longicercus Weissman &amp; Gray.</title>
        <authorList>
            <person name="Szrajer S."/>
            <person name="Gray D."/>
            <person name="Ylla G."/>
        </authorList>
    </citation>
    <scope>NUCLEOTIDE SEQUENCE [LARGE SCALE GENOMIC DNA]</scope>
    <source>
        <strain evidence="4">DAG 2021-001</strain>
        <tissue evidence="4">Whole body minus gut</tissue>
    </source>
</reference>
<dbReference type="AlphaFoldDB" id="A0AAN9Z1N7"/>
<organism evidence="4 5">
    <name type="scientific">Gryllus longicercus</name>
    <dbReference type="NCBI Taxonomy" id="2509291"/>
    <lineage>
        <taxon>Eukaryota</taxon>
        <taxon>Metazoa</taxon>
        <taxon>Ecdysozoa</taxon>
        <taxon>Arthropoda</taxon>
        <taxon>Hexapoda</taxon>
        <taxon>Insecta</taxon>
        <taxon>Pterygota</taxon>
        <taxon>Neoptera</taxon>
        <taxon>Polyneoptera</taxon>
        <taxon>Orthoptera</taxon>
        <taxon>Ensifera</taxon>
        <taxon>Gryllidea</taxon>
        <taxon>Grylloidea</taxon>
        <taxon>Gryllidae</taxon>
        <taxon>Gryllinae</taxon>
        <taxon>Gryllus</taxon>
    </lineage>
</organism>